<feature type="binding site" evidence="4">
    <location>
        <position position="166"/>
    </location>
    <ligand>
        <name>S-adenosyl-L-methionine</name>
        <dbReference type="ChEBI" id="CHEBI:59789"/>
    </ligand>
</feature>
<comment type="caution">
    <text evidence="6">The sequence shown here is derived from an EMBL/GenBank/DDBJ whole genome shotgun (WGS) entry which is preliminary data.</text>
</comment>
<dbReference type="InterPro" id="IPR030390">
    <property type="entry name" value="MeTrfase_TrmA_AS"/>
</dbReference>
<feature type="active site" evidence="5">
    <location>
        <position position="287"/>
    </location>
</feature>
<protein>
    <submittedName>
        <fullName evidence="6">Class I SAM-dependent RNA methyltransferase</fullName>
    </submittedName>
</protein>
<dbReference type="PROSITE" id="PS01230">
    <property type="entry name" value="TRMA_1"/>
    <property type="match status" value="1"/>
</dbReference>
<gene>
    <name evidence="6" type="ORF">GCM10008942_05760</name>
</gene>
<comment type="similarity">
    <text evidence="4">Belongs to the class I-like SAM-binding methyltransferase superfamily. RNA M5U methyltransferase family.</text>
</comment>
<evidence type="ECO:0000313" key="6">
    <source>
        <dbReference type="EMBL" id="GAA0560123.1"/>
    </source>
</evidence>
<keyword evidence="7" id="KW-1185">Reference proteome</keyword>
<dbReference type="PROSITE" id="PS51687">
    <property type="entry name" value="SAM_MT_RNA_M5U"/>
    <property type="match status" value="1"/>
</dbReference>
<feature type="binding site" evidence="4">
    <location>
        <position position="261"/>
    </location>
    <ligand>
        <name>S-adenosyl-L-methionine</name>
        <dbReference type="ChEBI" id="CHEBI:59789"/>
    </ligand>
</feature>
<evidence type="ECO:0000256" key="2">
    <source>
        <dbReference type="ARBA" id="ARBA00022679"/>
    </source>
</evidence>
<feature type="binding site" evidence="4">
    <location>
        <position position="193"/>
    </location>
    <ligand>
        <name>S-adenosyl-L-methionine</name>
        <dbReference type="ChEBI" id="CHEBI:59789"/>
    </ligand>
</feature>
<dbReference type="GO" id="GO:0032259">
    <property type="term" value="P:methylation"/>
    <property type="evidence" value="ECO:0007669"/>
    <property type="project" value="UniProtKB-KW"/>
</dbReference>
<accession>A0ABP3P953</accession>
<evidence type="ECO:0000256" key="5">
    <source>
        <dbReference type="PROSITE-ProRule" id="PRU10015"/>
    </source>
</evidence>
<dbReference type="InterPro" id="IPR029063">
    <property type="entry name" value="SAM-dependent_MTases_sf"/>
</dbReference>
<dbReference type="SUPFAM" id="SSF53335">
    <property type="entry name" value="S-adenosyl-L-methionine-dependent methyltransferases"/>
    <property type="match status" value="1"/>
</dbReference>
<keyword evidence="2 4" id="KW-0808">Transferase</keyword>
<dbReference type="Gene3D" id="2.40.50.1070">
    <property type="match status" value="1"/>
</dbReference>
<name>A0ABP3P953_9PROT</name>
<dbReference type="PANTHER" id="PTHR11061:SF49">
    <property type="entry name" value="23S RRNA (URACIL(1939)-C(5))-METHYLTRANSFERASE RLMD"/>
    <property type="match status" value="1"/>
</dbReference>
<feature type="active site" description="Nucleophile" evidence="4">
    <location>
        <position position="287"/>
    </location>
</feature>
<proteinExistence type="inferred from homology"/>
<sequence length="330" mass="35973">MYRALKREIVRKALDHHGIAADVEDIVEVPPGTRRRATMKAKLEGGRVHLGFHAARTHDIVDLEECPVLTPSLTALLPGLRDMLADMLAPAGDAELRLTATDAGLDLGLRWRRPNDTATLGALAKWAAKFKIARISAHGETVVSLATPSVRLGKARVDLPPETFLQPTREGEAVLQGFVIETLAKAKKVADLFCGCGTFSFPLAEKARVHAVELEKPMLEALAAAAKATPGLKPVTTEKRNLFKRPLTEFELNAYDGVCLDPPRAGAFEQAKVLARSKLKRIAYVSCDADSFARDARVLIEGGYTLTRLMPVDQFLWSSHIELAAGFVRP</sequence>
<evidence type="ECO:0000256" key="4">
    <source>
        <dbReference type="PROSITE-ProRule" id="PRU01024"/>
    </source>
</evidence>
<dbReference type="Proteomes" id="UP001499951">
    <property type="component" value="Unassembled WGS sequence"/>
</dbReference>
<dbReference type="Gene3D" id="3.40.50.150">
    <property type="entry name" value="Vaccinia Virus protein VP39"/>
    <property type="match status" value="1"/>
</dbReference>
<keyword evidence="1 4" id="KW-0489">Methyltransferase</keyword>
<dbReference type="PANTHER" id="PTHR11061">
    <property type="entry name" value="RNA M5U METHYLTRANSFERASE"/>
    <property type="match status" value="1"/>
</dbReference>
<dbReference type="GO" id="GO:0008168">
    <property type="term" value="F:methyltransferase activity"/>
    <property type="evidence" value="ECO:0007669"/>
    <property type="project" value="UniProtKB-KW"/>
</dbReference>
<feature type="binding site" evidence="4">
    <location>
        <position position="213"/>
    </location>
    <ligand>
        <name>S-adenosyl-L-methionine</name>
        <dbReference type="ChEBI" id="CHEBI:59789"/>
    </ligand>
</feature>
<evidence type="ECO:0000313" key="7">
    <source>
        <dbReference type="Proteomes" id="UP001499951"/>
    </source>
</evidence>
<dbReference type="EMBL" id="BAAADD010000001">
    <property type="protein sequence ID" value="GAA0560123.1"/>
    <property type="molecule type" value="Genomic_DNA"/>
</dbReference>
<dbReference type="CDD" id="cd02440">
    <property type="entry name" value="AdoMet_MTases"/>
    <property type="match status" value="1"/>
</dbReference>
<reference evidence="7" key="1">
    <citation type="journal article" date="2019" name="Int. J. Syst. Evol. Microbiol.">
        <title>The Global Catalogue of Microorganisms (GCM) 10K type strain sequencing project: providing services to taxonomists for standard genome sequencing and annotation.</title>
        <authorList>
            <consortium name="The Broad Institute Genomics Platform"/>
            <consortium name="The Broad Institute Genome Sequencing Center for Infectious Disease"/>
            <person name="Wu L."/>
            <person name="Ma J."/>
        </authorList>
    </citation>
    <scope>NUCLEOTIDE SEQUENCE [LARGE SCALE GENOMIC DNA]</scope>
    <source>
        <strain evidence="7">JCM 15089</strain>
    </source>
</reference>
<evidence type="ECO:0000256" key="3">
    <source>
        <dbReference type="ARBA" id="ARBA00022691"/>
    </source>
</evidence>
<dbReference type="Pfam" id="PF05958">
    <property type="entry name" value="tRNA_U5-meth_tr"/>
    <property type="match status" value="1"/>
</dbReference>
<organism evidence="6 7">
    <name type="scientific">Rhizomicrobium electricum</name>
    <dbReference type="NCBI Taxonomy" id="480070"/>
    <lineage>
        <taxon>Bacteria</taxon>
        <taxon>Pseudomonadati</taxon>
        <taxon>Pseudomonadota</taxon>
        <taxon>Alphaproteobacteria</taxon>
        <taxon>Micropepsales</taxon>
        <taxon>Micropepsaceae</taxon>
        <taxon>Rhizomicrobium</taxon>
    </lineage>
</organism>
<dbReference type="InterPro" id="IPR010280">
    <property type="entry name" value="U5_MeTrfase_fam"/>
</dbReference>
<keyword evidence="3 4" id="KW-0949">S-adenosyl-L-methionine</keyword>
<evidence type="ECO:0000256" key="1">
    <source>
        <dbReference type="ARBA" id="ARBA00022603"/>
    </source>
</evidence>